<organism evidence="2 3">
    <name type="scientific">Bugula neritina</name>
    <name type="common">Brown bryozoan</name>
    <name type="synonym">Sertularia neritina</name>
    <dbReference type="NCBI Taxonomy" id="10212"/>
    <lineage>
        <taxon>Eukaryota</taxon>
        <taxon>Metazoa</taxon>
        <taxon>Spiralia</taxon>
        <taxon>Lophotrochozoa</taxon>
        <taxon>Bryozoa</taxon>
        <taxon>Gymnolaemata</taxon>
        <taxon>Cheilostomatida</taxon>
        <taxon>Flustrina</taxon>
        <taxon>Buguloidea</taxon>
        <taxon>Bugulidae</taxon>
        <taxon>Bugula</taxon>
    </lineage>
</organism>
<dbReference type="EMBL" id="VXIV02000639">
    <property type="protein sequence ID" value="KAF6036989.1"/>
    <property type="molecule type" value="Genomic_DNA"/>
</dbReference>
<sequence length="143" mass="15985">MSVMLTATKNVVRKKSASAKSARHNKDRRPPSKPKTQTASHSSHVCSQNVKTWHWTEVMESQEGLPEESIKTLTFRKDTVEIWVDDKKAKVMDAFAEDAEGAVINFECLPHSGTISTCRNELGELEQILTLETPEGPVVVEHN</sequence>
<evidence type="ECO:0000313" key="2">
    <source>
        <dbReference type="EMBL" id="KAF6036989.1"/>
    </source>
</evidence>
<dbReference type="InterPro" id="IPR038513">
    <property type="entry name" value="FAIM1_dom_sf"/>
</dbReference>
<comment type="caution">
    <text evidence="2">The sequence shown here is derived from an EMBL/GenBank/DDBJ whole genome shotgun (WGS) entry which is preliminary data.</text>
</comment>
<proteinExistence type="predicted"/>
<dbReference type="AlphaFoldDB" id="A0A7J7KEC8"/>
<feature type="compositionally biased region" description="Basic residues" evidence="1">
    <location>
        <begin position="11"/>
        <end position="27"/>
    </location>
</feature>
<protein>
    <submittedName>
        <fullName evidence="2">Uncharacterized protein</fullName>
    </submittedName>
</protein>
<dbReference type="Proteomes" id="UP000593567">
    <property type="component" value="Unassembled WGS sequence"/>
</dbReference>
<feature type="compositionally biased region" description="Polar residues" evidence="1">
    <location>
        <begin position="34"/>
        <end position="46"/>
    </location>
</feature>
<reference evidence="2" key="1">
    <citation type="submission" date="2020-06" db="EMBL/GenBank/DDBJ databases">
        <title>Draft genome of Bugula neritina, a colonial animal packing powerful symbionts and potential medicines.</title>
        <authorList>
            <person name="Rayko M."/>
        </authorList>
    </citation>
    <scope>NUCLEOTIDE SEQUENCE [LARGE SCALE GENOMIC DNA]</scope>
    <source>
        <strain evidence="2">Kwan_BN1</strain>
    </source>
</reference>
<name>A0A7J7KEC8_BUGNE</name>
<accession>A0A7J7KEC8</accession>
<dbReference type="Gene3D" id="2.40.128.180">
    <property type="match status" value="1"/>
</dbReference>
<evidence type="ECO:0000313" key="3">
    <source>
        <dbReference type="Proteomes" id="UP000593567"/>
    </source>
</evidence>
<keyword evidence="3" id="KW-1185">Reference proteome</keyword>
<evidence type="ECO:0000256" key="1">
    <source>
        <dbReference type="SAM" id="MobiDB-lite"/>
    </source>
</evidence>
<feature type="region of interest" description="Disordered" evidence="1">
    <location>
        <begin position="1"/>
        <end position="46"/>
    </location>
</feature>
<gene>
    <name evidence="2" type="ORF">EB796_004688</name>
</gene>